<dbReference type="Proteomes" id="UP000557307">
    <property type="component" value="Unassembled WGS sequence"/>
</dbReference>
<reference evidence="14 15" key="1">
    <citation type="submission" date="2020-08" db="EMBL/GenBank/DDBJ databases">
        <title>Genomic Encyclopedia of Type Strains, Phase IV (KMG-IV): sequencing the most valuable type-strain genomes for metagenomic binning, comparative biology and taxonomic classification.</title>
        <authorList>
            <person name="Goeker M."/>
        </authorList>
    </citation>
    <scope>NUCLEOTIDE SEQUENCE [LARGE SCALE GENOMIC DNA]</scope>
    <source>
        <strain evidence="14 15">DSM 105074</strain>
    </source>
</reference>
<dbReference type="GO" id="GO:0005886">
    <property type="term" value="C:plasma membrane"/>
    <property type="evidence" value="ECO:0007669"/>
    <property type="project" value="UniProtKB-SubCell"/>
</dbReference>
<gene>
    <name evidence="14" type="ORF">HNQ92_002028</name>
</gene>
<evidence type="ECO:0000256" key="1">
    <source>
        <dbReference type="ARBA" id="ARBA00004429"/>
    </source>
</evidence>
<dbReference type="RefSeq" id="WP_184173683.1">
    <property type="nucleotide sequence ID" value="NZ_JACHGF010000002.1"/>
</dbReference>
<keyword evidence="5 12" id="KW-0812">Transmembrane</keyword>
<evidence type="ECO:0000256" key="7">
    <source>
        <dbReference type="ARBA" id="ARBA00022989"/>
    </source>
</evidence>
<keyword evidence="7 12" id="KW-1133">Transmembrane helix</keyword>
<evidence type="ECO:0000256" key="10">
    <source>
        <dbReference type="ARBA" id="ARBA00023033"/>
    </source>
</evidence>
<keyword evidence="9" id="KW-0408">Iron</keyword>
<evidence type="ECO:0000256" key="4">
    <source>
        <dbReference type="ARBA" id="ARBA00022519"/>
    </source>
</evidence>
<evidence type="ECO:0000256" key="9">
    <source>
        <dbReference type="ARBA" id="ARBA00023004"/>
    </source>
</evidence>
<keyword evidence="4" id="KW-0997">Cell inner membrane</keyword>
<accession>A0A840TQT8</accession>
<keyword evidence="11 12" id="KW-0472">Membrane</keyword>
<dbReference type="PANTHER" id="PTHR38674:SF1">
    <property type="entry name" value="ALKANE 1-MONOOXYGENASE 1"/>
    <property type="match status" value="1"/>
</dbReference>
<feature type="transmembrane region" description="Helical" evidence="12">
    <location>
        <begin position="229"/>
        <end position="246"/>
    </location>
</feature>
<dbReference type="EMBL" id="JACHGF010000002">
    <property type="protein sequence ID" value="MBB5283902.1"/>
    <property type="molecule type" value="Genomic_DNA"/>
</dbReference>
<dbReference type="PANTHER" id="PTHR38674">
    <property type="entry name" value="ALKANE 1-MONOOXYGENASE 1"/>
    <property type="match status" value="1"/>
</dbReference>
<dbReference type="InterPro" id="IPR033885">
    <property type="entry name" value="AlkB/XylM"/>
</dbReference>
<comment type="similarity">
    <text evidence="2">Belongs to the fatty acid desaturase type 1 family. AlkB subfamily.</text>
</comment>
<dbReference type="GO" id="GO:0004497">
    <property type="term" value="F:monooxygenase activity"/>
    <property type="evidence" value="ECO:0007669"/>
    <property type="project" value="UniProtKB-KW"/>
</dbReference>
<keyword evidence="10" id="KW-0503">Monooxygenase</keyword>
<feature type="transmembrane region" description="Helical" evidence="12">
    <location>
        <begin position="70"/>
        <end position="88"/>
    </location>
</feature>
<feature type="domain" description="Fatty acid desaturase" evidence="13">
    <location>
        <begin position="102"/>
        <end position="292"/>
    </location>
</feature>
<evidence type="ECO:0000256" key="2">
    <source>
        <dbReference type="ARBA" id="ARBA00010823"/>
    </source>
</evidence>
<evidence type="ECO:0000256" key="8">
    <source>
        <dbReference type="ARBA" id="ARBA00023002"/>
    </source>
</evidence>
<comment type="subcellular location">
    <subcellularLocation>
        <location evidence="1">Cell inner membrane</location>
        <topology evidence="1">Multi-pass membrane protein</topology>
    </subcellularLocation>
</comment>
<keyword evidence="15" id="KW-1185">Reference proteome</keyword>
<evidence type="ECO:0000256" key="11">
    <source>
        <dbReference type="ARBA" id="ARBA00023136"/>
    </source>
</evidence>
<proteinExistence type="inferred from homology"/>
<organism evidence="14 15">
    <name type="scientific">Rhabdobacter roseus</name>
    <dbReference type="NCBI Taxonomy" id="1655419"/>
    <lineage>
        <taxon>Bacteria</taxon>
        <taxon>Pseudomonadati</taxon>
        <taxon>Bacteroidota</taxon>
        <taxon>Cytophagia</taxon>
        <taxon>Cytophagales</taxon>
        <taxon>Cytophagaceae</taxon>
        <taxon>Rhabdobacter</taxon>
    </lineage>
</organism>
<protein>
    <recommendedName>
        <fullName evidence="13">Fatty acid desaturase domain-containing protein</fullName>
    </recommendedName>
</protein>
<evidence type="ECO:0000313" key="15">
    <source>
        <dbReference type="Proteomes" id="UP000557307"/>
    </source>
</evidence>
<dbReference type="GO" id="GO:0046872">
    <property type="term" value="F:metal ion binding"/>
    <property type="evidence" value="ECO:0007669"/>
    <property type="project" value="UniProtKB-KW"/>
</dbReference>
<dbReference type="GO" id="GO:0006629">
    <property type="term" value="P:lipid metabolic process"/>
    <property type="evidence" value="ECO:0007669"/>
    <property type="project" value="InterPro"/>
</dbReference>
<evidence type="ECO:0000256" key="6">
    <source>
        <dbReference type="ARBA" id="ARBA00022723"/>
    </source>
</evidence>
<evidence type="ECO:0000256" key="3">
    <source>
        <dbReference type="ARBA" id="ARBA00022475"/>
    </source>
</evidence>
<name>A0A840TQT8_9BACT</name>
<evidence type="ECO:0000256" key="12">
    <source>
        <dbReference type="SAM" id="Phobius"/>
    </source>
</evidence>
<dbReference type="AlphaFoldDB" id="A0A840TQT8"/>
<feature type="transmembrane region" description="Helical" evidence="12">
    <location>
        <begin position="12"/>
        <end position="37"/>
    </location>
</feature>
<dbReference type="Pfam" id="PF00487">
    <property type="entry name" value="FA_desaturase"/>
    <property type="match status" value="1"/>
</dbReference>
<keyword evidence="8" id="KW-0560">Oxidoreductase</keyword>
<dbReference type="InterPro" id="IPR005804">
    <property type="entry name" value="FA_desaturase_dom"/>
</dbReference>
<feature type="transmembrane region" description="Helical" evidence="12">
    <location>
        <begin position="94"/>
        <end position="116"/>
    </location>
</feature>
<keyword evidence="6" id="KW-0479">Metal-binding</keyword>
<keyword evidence="3" id="KW-1003">Cell membrane</keyword>
<evidence type="ECO:0000256" key="5">
    <source>
        <dbReference type="ARBA" id="ARBA00022692"/>
    </source>
</evidence>
<evidence type="ECO:0000313" key="14">
    <source>
        <dbReference type="EMBL" id="MBB5283902.1"/>
    </source>
</evidence>
<comment type="caution">
    <text evidence="14">The sequence shown here is derived from an EMBL/GenBank/DDBJ whole genome shotgun (WGS) entry which is preliminary data.</text>
</comment>
<sequence>MAKTIFPYTLPLLISAVFVTTAASGWIVLTPLVIFLLGKATPAAGEFSVREVVEAYDFFHHSRAMARFKTLNGIFFVGLNGWSFYFLATHALAGGYLILYIYSLILLNSNFAISLAHDLMHSPRRPDRWLATVLLLQNGFFYLESDHLYIHHRHVGTAQDPASPLLGESVYRYLRRSLGARARLIFTDGGVFPAPKSTRIVRQNVVRLMACLGYLALAFWAGARVGTWVVFQFLFVVLIYESITYIQHYGLRRNRLAAGGYEPVQYHHAWNSFFRLNNYLYFMMPVHSIHHVARPQLAQITHFAGHRMPLPFAQMMLTAYWPARWFALMNERVLRSGQAVDEPTPVL</sequence>
<evidence type="ECO:0000259" key="13">
    <source>
        <dbReference type="Pfam" id="PF00487"/>
    </source>
</evidence>
<feature type="transmembrane region" description="Helical" evidence="12">
    <location>
        <begin position="205"/>
        <end position="223"/>
    </location>
</feature>